<dbReference type="Gene3D" id="4.10.240.10">
    <property type="entry name" value="Zn(2)-C6 fungal-type DNA-binding domain"/>
    <property type="match status" value="1"/>
</dbReference>
<dbReference type="GO" id="GO:0005634">
    <property type="term" value="C:nucleus"/>
    <property type="evidence" value="ECO:0007669"/>
    <property type="project" value="InterPro"/>
</dbReference>
<evidence type="ECO:0000256" key="3">
    <source>
        <dbReference type="ARBA" id="ARBA00023125"/>
    </source>
</evidence>
<dbReference type="GO" id="GO:0045122">
    <property type="term" value="P:aflatoxin biosynthetic process"/>
    <property type="evidence" value="ECO:0007669"/>
    <property type="project" value="InterPro"/>
</dbReference>
<feature type="compositionally biased region" description="Polar residues" evidence="6">
    <location>
        <begin position="1"/>
        <end position="14"/>
    </location>
</feature>
<evidence type="ECO:0000256" key="2">
    <source>
        <dbReference type="ARBA" id="ARBA00023015"/>
    </source>
</evidence>
<gene>
    <name evidence="8" type="ORF">PROQFM164_S03g001467</name>
</gene>
<protein>
    <submittedName>
        <fullName evidence="8">Aflatoxin biosynthesis regulatory protein</fullName>
    </submittedName>
</protein>
<dbReference type="Pfam" id="PF00172">
    <property type="entry name" value="Zn_clus"/>
    <property type="match status" value="1"/>
</dbReference>
<dbReference type="Pfam" id="PF08493">
    <property type="entry name" value="AflR"/>
    <property type="match status" value="1"/>
</dbReference>
<dbReference type="GO" id="GO:0003677">
    <property type="term" value="F:DNA binding"/>
    <property type="evidence" value="ECO:0007669"/>
    <property type="project" value="UniProtKB-KW"/>
</dbReference>
<dbReference type="Proteomes" id="UP000030686">
    <property type="component" value="Unassembled WGS sequence"/>
</dbReference>
<proteinExistence type="predicted"/>
<evidence type="ECO:0000313" key="9">
    <source>
        <dbReference type="Proteomes" id="UP000030686"/>
    </source>
</evidence>
<keyword evidence="1" id="KW-0479">Metal-binding</keyword>
<keyword evidence="4" id="KW-0804">Transcription</keyword>
<dbReference type="GO" id="GO:0008270">
    <property type="term" value="F:zinc ion binding"/>
    <property type="evidence" value="ECO:0007669"/>
    <property type="project" value="InterPro"/>
</dbReference>
<name>W6QFD9_PENRF</name>
<evidence type="ECO:0000256" key="4">
    <source>
        <dbReference type="ARBA" id="ARBA00023163"/>
    </source>
</evidence>
<reference evidence="8" key="1">
    <citation type="journal article" date="2014" name="Nat. Commun.">
        <title>Multiple recent horizontal transfers of a large genomic region in cheese making fungi.</title>
        <authorList>
            <person name="Cheeseman K."/>
            <person name="Ropars J."/>
            <person name="Renault P."/>
            <person name="Dupont J."/>
            <person name="Gouzy J."/>
            <person name="Branca A."/>
            <person name="Abraham A.L."/>
            <person name="Ceppi M."/>
            <person name="Conseiller E."/>
            <person name="Debuchy R."/>
            <person name="Malagnac F."/>
            <person name="Goarin A."/>
            <person name="Silar P."/>
            <person name="Lacoste S."/>
            <person name="Sallet E."/>
            <person name="Bensimon A."/>
            <person name="Giraud T."/>
            <person name="Brygoo Y."/>
        </authorList>
    </citation>
    <scope>NUCLEOTIDE SEQUENCE [LARGE SCALE GENOMIC DNA]</scope>
    <source>
        <strain evidence="8">FM164</strain>
    </source>
</reference>
<feature type="domain" description="Zn(2)-C6 fungal-type" evidence="7">
    <location>
        <begin position="33"/>
        <end position="63"/>
    </location>
</feature>
<dbReference type="OMA" id="ACARCIE"/>
<keyword evidence="5" id="KW-0539">Nucleus</keyword>
<evidence type="ECO:0000256" key="5">
    <source>
        <dbReference type="ARBA" id="ARBA00023242"/>
    </source>
</evidence>
<dbReference type="InterPro" id="IPR001138">
    <property type="entry name" value="Zn2Cys6_DnaBD"/>
</dbReference>
<dbReference type="CDD" id="cd00067">
    <property type="entry name" value="GAL4"/>
    <property type="match status" value="1"/>
</dbReference>
<dbReference type="SMART" id="SM00066">
    <property type="entry name" value="GAL4"/>
    <property type="match status" value="1"/>
</dbReference>
<dbReference type="GO" id="GO:0000981">
    <property type="term" value="F:DNA-binding transcription factor activity, RNA polymerase II-specific"/>
    <property type="evidence" value="ECO:0007669"/>
    <property type="project" value="InterPro"/>
</dbReference>
<evidence type="ECO:0000313" key="8">
    <source>
        <dbReference type="EMBL" id="CDM34741.1"/>
    </source>
</evidence>
<dbReference type="PROSITE" id="PS50048">
    <property type="entry name" value="ZN2_CY6_FUNGAL_2"/>
    <property type="match status" value="1"/>
</dbReference>
<dbReference type="EMBL" id="HG792017">
    <property type="protein sequence ID" value="CDM34741.1"/>
    <property type="molecule type" value="Genomic_DNA"/>
</dbReference>
<dbReference type="InterPro" id="IPR036864">
    <property type="entry name" value="Zn2-C6_fun-type_DNA-bd_sf"/>
</dbReference>
<dbReference type="OrthoDB" id="2740448at2759"/>
<keyword evidence="9" id="KW-1185">Reference proteome</keyword>
<feature type="region of interest" description="Disordered" evidence="6">
    <location>
        <begin position="63"/>
        <end position="96"/>
    </location>
</feature>
<evidence type="ECO:0000256" key="1">
    <source>
        <dbReference type="ARBA" id="ARBA00022723"/>
    </source>
</evidence>
<feature type="region of interest" description="Disordered" evidence="6">
    <location>
        <begin position="1"/>
        <end position="32"/>
    </location>
</feature>
<accession>W6QFD9</accession>
<sequence length="435" mass="48094">MSMTPSQEIQMQTHDQNESKKPSKPQRLPFRTSCDPCAASKVRCTKEKHGCSRCVLNGSKCVYGRSRRKGKPSNKTTTELARPPVHPPSSRVQMSPAPLAPLAPLALPALSALPILPDHQPSWPMGPNHHQPNYNYNSTWYRSPPSPTTNYPTPTEWERTSNTLPPSLTHQSPGENAGTLHLPNPGYTWPSMVRPREVPEDDQHEPCIAVACRTLSSLYEFVQSDCVNGHTANDTQSRNMLQPPTLRESPANDVVFRMTRSATETVSRLLNCTGRSCARDPSKLLLLGSVLLKVLTWYEALYQSEIGGPDTSSLDNREYARLQPQPYHLNGNTGLSRPFGSMKESILAIPLTTPLGIDMVNISRATETKMKAQVLLWEVQILSHVCQALEHRIQAAESIRGENNLCGQANAYLSRKVGELQRALTVVCTPVPSLG</sequence>
<evidence type="ECO:0000256" key="6">
    <source>
        <dbReference type="SAM" id="MobiDB-lite"/>
    </source>
</evidence>
<evidence type="ECO:0000259" key="7">
    <source>
        <dbReference type="PROSITE" id="PS50048"/>
    </source>
</evidence>
<keyword evidence="2" id="KW-0805">Transcription regulation</keyword>
<dbReference type="InterPro" id="IPR013700">
    <property type="entry name" value="AflR"/>
</dbReference>
<keyword evidence="3" id="KW-0238">DNA-binding</keyword>
<dbReference type="PRINTS" id="PR00755">
    <property type="entry name" value="AFLATOXINBRP"/>
</dbReference>
<dbReference type="AlphaFoldDB" id="W6QFD9"/>
<dbReference type="SUPFAM" id="SSF57701">
    <property type="entry name" value="Zn2/Cys6 DNA-binding domain"/>
    <property type="match status" value="1"/>
</dbReference>
<organism evidence="8 9">
    <name type="scientific">Penicillium roqueforti (strain FM164)</name>
    <dbReference type="NCBI Taxonomy" id="1365484"/>
    <lineage>
        <taxon>Eukaryota</taxon>
        <taxon>Fungi</taxon>
        <taxon>Dikarya</taxon>
        <taxon>Ascomycota</taxon>
        <taxon>Pezizomycotina</taxon>
        <taxon>Eurotiomycetes</taxon>
        <taxon>Eurotiomycetidae</taxon>
        <taxon>Eurotiales</taxon>
        <taxon>Aspergillaceae</taxon>
        <taxon>Penicillium</taxon>
    </lineage>
</organism>
<dbReference type="PROSITE" id="PS00463">
    <property type="entry name" value="ZN2_CY6_FUNGAL_1"/>
    <property type="match status" value="1"/>
</dbReference>